<evidence type="ECO:0000313" key="4">
    <source>
        <dbReference type="Proteomes" id="UP000177614"/>
    </source>
</evidence>
<comment type="similarity">
    <text evidence="1 2">Belongs to the phD/YefM antitoxin family.</text>
</comment>
<evidence type="ECO:0000256" key="1">
    <source>
        <dbReference type="ARBA" id="ARBA00009981"/>
    </source>
</evidence>
<dbReference type="AlphaFoldDB" id="A0A1F4XKI3"/>
<proteinExistence type="inferred from homology"/>
<dbReference type="EMBL" id="MEWR01000011">
    <property type="protein sequence ID" value="OGC82130.1"/>
    <property type="molecule type" value="Genomic_DNA"/>
</dbReference>
<dbReference type="SUPFAM" id="SSF143120">
    <property type="entry name" value="YefM-like"/>
    <property type="match status" value="1"/>
</dbReference>
<dbReference type="Gene3D" id="3.40.1620.10">
    <property type="entry name" value="YefM-like domain"/>
    <property type="match status" value="1"/>
</dbReference>
<dbReference type="Pfam" id="PF02604">
    <property type="entry name" value="PhdYeFM_antitox"/>
    <property type="match status" value="1"/>
</dbReference>
<accession>A0A1F4XKI3</accession>
<dbReference type="STRING" id="1817814.A2V81_03200"/>
<organism evidence="3 4">
    <name type="scientific">Candidatus Abawacabacteria bacterium RBG_16_42_10</name>
    <dbReference type="NCBI Taxonomy" id="1817814"/>
    <lineage>
        <taxon>Bacteria</taxon>
        <taxon>Candidatus Abawacaibacteriota</taxon>
    </lineage>
</organism>
<protein>
    <recommendedName>
        <fullName evidence="2">Antitoxin</fullName>
    </recommendedName>
</protein>
<reference evidence="3 4" key="1">
    <citation type="journal article" date="2016" name="Nat. Commun.">
        <title>Thousands of microbial genomes shed light on interconnected biogeochemical processes in an aquifer system.</title>
        <authorList>
            <person name="Anantharaman K."/>
            <person name="Brown C.T."/>
            <person name="Hug L.A."/>
            <person name="Sharon I."/>
            <person name="Castelle C.J."/>
            <person name="Probst A.J."/>
            <person name="Thomas B.C."/>
            <person name="Singh A."/>
            <person name="Wilkins M.J."/>
            <person name="Karaoz U."/>
            <person name="Brodie E.L."/>
            <person name="Williams K.H."/>
            <person name="Hubbard S.S."/>
            <person name="Banfield J.F."/>
        </authorList>
    </citation>
    <scope>NUCLEOTIDE SEQUENCE [LARGE SCALE GENOMIC DNA]</scope>
</reference>
<gene>
    <name evidence="3" type="ORF">A2V81_03200</name>
</gene>
<sequence>MLSTNDSLIVGSAELRANSAEILDTLKHKKVIVTQRGKPVGVMLDFAEYEKNEKYIEMVEDIVLTHIANERSKNSKPSDYLTAEQMQKLIFSQK</sequence>
<dbReference type="InterPro" id="IPR006442">
    <property type="entry name" value="Antitoxin_Phd/YefM"/>
</dbReference>
<name>A0A1F4XKI3_9BACT</name>
<dbReference type="InterPro" id="IPR036165">
    <property type="entry name" value="YefM-like_sf"/>
</dbReference>
<evidence type="ECO:0000256" key="2">
    <source>
        <dbReference type="RuleBase" id="RU362080"/>
    </source>
</evidence>
<evidence type="ECO:0000313" key="3">
    <source>
        <dbReference type="EMBL" id="OGC82130.1"/>
    </source>
</evidence>
<dbReference type="Proteomes" id="UP000177614">
    <property type="component" value="Unassembled WGS sequence"/>
</dbReference>
<comment type="function">
    <text evidence="2">Antitoxin component of a type II toxin-antitoxin (TA) system.</text>
</comment>
<comment type="caution">
    <text evidence="3">The sequence shown here is derived from an EMBL/GenBank/DDBJ whole genome shotgun (WGS) entry which is preliminary data.</text>
</comment>
<dbReference type="NCBIfam" id="TIGR01552">
    <property type="entry name" value="phd_fam"/>
    <property type="match status" value="1"/>
</dbReference>